<dbReference type="EMBL" id="JBHSNM010000005">
    <property type="protein sequence ID" value="MFC5571022.1"/>
    <property type="molecule type" value="Genomic_DNA"/>
</dbReference>
<organism evidence="1 2">
    <name type="scientific">Lysobacter yangpyeongensis</name>
    <dbReference type="NCBI Taxonomy" id="346182"/>
    <lineage>
        <taxon>Bacteria</taxon>
        <taxon>Pseudomonadati</taxon>
        <taxon>Pseudomonadota</taxon>
        <taxon>Gammaproteobacteria</taxon>
        <taxon>Lysobacterales</taxon>
        <taxon>Lysobacteraceae</taxon>
        <taxon>Lysobacter</taxon>
    </lineage>
</organism>
<gene>
    <name evidence="1" type="ORF">ACFPN1_13225</name>
</gene>
<keyword evidence="2" id="KW-1185">Reference proteome</keyword>
<comment type="caution">
    <text evidence="1">The sequence shown here is derived from an EMBL/GenBank/DDBJ whole genome shotgun (WGS) entry which is preliminary data.</text>
</comment>
<dbReference type="InterPro" id="IPR018531">
    <property type="entry name" value="DUF1993"/>
</dbReference>
<dbReference type="PANTHER" id="PTHR36922:SF1">
    <property type="entry name" value="DUF1993 DOMAIN-CONTAINING PROTEIN"/>
    <property type="match status" value="1"/>
</dbReference>
<reference evidence="2" key="1">
    <citation type="journal article" date="2019" name="Int. J. Syst. Evol. Microbiol.">
        <title>The Global Catalogue of Microorganisms (GCM) 10K type strain sequencing project: providing services to taxonomists for standard genome sequencing and annotation.</title>
        <authorList>
            <consortium name="The Broad Institute Genomics Platform"/>
            <consortium name="The Broad Institute Genome Sequencing Center for Infectious Disease"/>
            <person name="Wu L."/>
            <person name="Ma J."/>
        </authorList>
    </citation>
    <scope>NUCLEOTIDE SEQUENCE [LARGE SCALE GENOMIC DNA]</scope>
    <source>
        <strain evidence="2">KACC 11407</strain>
    </source>
</reference>
<proteinExistence type="predicted"/>
<dbReference type="Pfam" id="PF09351">
    <property type="entry name" value="DUF1993"/>
    <property type="match status" value="1"/>
</dbReference>
<evidence type="ECO:0000313" key="1">
    <source>
        <dbReference type="EMBL" id="MFC5571022.1"/>
    </source>
</evidence>
<dbReference type="SUPFAM" id="SSF109854">
    <property type="entry name" value="DinB/YfiT-like putative metalloenzymes"/>
    <property type="match status" value="1"/>
</dbReference>
<sequence length="168" mass="18677">MSFSMYDASIPVFVRTLRNLDRVLAKGAAHARDKGADPANLLQSRLIFDMLPLVRQVQIANDMATRGAARLTGQEVRSVEDNETTFEQLQARIAASIAYLDGFTPEQFADSETRAISFKTPRSEQNFVGRDYLLAYLLPNLFFHTSIAYALLRQAGVAIGKADYLGEN</sequence>
<evidence type="ECO:0000313" key="2">
    <source>
        <dbReference type="Proteomes" id="UP001596036"/>
    </source>
</evidence>
<dbReference type="Proteomes" id="UP001596036">
    <property type="component" value="Unassembled WGS sequence"/>
</dbReference>
<accession>A0ABW0SPJ6</accession>
<name>A0ABW0SPJ6_9GAMM</name>
<dbReference type="Gene3D" id="1.20.120.450">
    <property type="entry name" value="dinb family like domain"/>
    <property type="match status" value="1"/>
</dbReference>
<dbReference type="InterPro" id="IPR034660">
    <property type="entry name" value="DinB/YfiT-like"/>
</dbReference>
<protein>
    <submittedName>
        <fullName evidence="1">DUF1993 family protein</fullName>
    </submittedName>
</protein>
<dbReference type="RefSeq" id="WP_386755581.1">
    <property type="nucleotide sequence ID" value="NZ_JBHSNM010000005.1"/>
</dbReference>
<dbReference type="PANTHER" id="PTHR36922">
    <property type="entry name" value="BLL2446 PROTEIN"/>
    <property type="match status" value="1"/>
</dbReference>